<comment type="caution">
    <text evidence="2">The sequence shown here is derived from an EMBL/GenBank/DDBJ whole genome shotgun (WGS) entry which is preliminary data.</text>
</comment>
<reference evidence="2" key="1">
    <citation type="submission" date="2021-01" db="EMBL/GenBank/DDBJ databases">
        <title>Whole genome shotgun sequence of Sphaerimonospora thailandensis NBRC 107569.</title>
        <authorList>
            <person name="Komaki H."/>
            <person name="Tamura T."/>
        </authorList>
    </citation>
    <scope>NUCLEOTIDE SEQUENCE</scope>
    <source>
        <strain evidence="2">NBRC 107569</strain>
    </source>
</reference>
<protein>
    <submittedName>
        <fullName evidence="2">Uncharacterized protein</fullName>
    </submittedName>
</protein>
<organism evidence="2 3">
    <name type="scientific">Sphaerimonospora thailandensis</name>
    <dbReference type="NCBI Taxonomy" id="795644"/>
    <lineage>
        <taxon>Bacteria</taxon>
        <taxon>Bacillati</taxon>
        <taxon>Actinomycetota</taxon>
        <taxon>Actinomycetes</taxon>
        <taxon>Streptosporangiales</taxon>
        <taxon>Streptosporangiaceae</taxon>
        <taxon>Sphaerimonospora</taxon>
    </lineage>
</organism>
<proteinExistence type="predicted"/>
<dbReference type="Proteomes" id="UP000610966">
    <property type="component" value="Unassembled WGS sequence"/>
</dbReference>
<name>A0A8J3W2K2_9ACTN</name>
<dbReference type="EMBL" id="BOOG01000085">
    <property type="protein sequence ID" value="GIH73355.1"/>
    <property type="molecule type" value="Genomic_DNA"/>
</dbReference>
<keyword evidence="3" id="KW-1185">Reference proteome</keyword>
<sequence length="61" mass="6538">MAIMGTGREARKRLDAGTPASSDDQQPEAPHVASEEAFAALIYLAFASLFCNHLISESDND</sequence>
<evidence type="ECO:0000313" key="2">
    <source>
        <dbReference type="EMBL" id="GIH73355.1"/>
    </source>
</evidence>
<dbReference type="AlphaFoldDB" id="A0A8J3W2K2"/>
<gene>
    <name evidence="2" type="ORF">Mth01_56080</name>
</gene>
<evidence type="ECO:0000256" key="1">
    <source>
        <dbReference type="SAM" id="MobiDB-lite"/>
    </source>
</evidence>
<feature type="region of interest" description="Disordered" evidence="1">
    <location>
        <begin position="1"/>
        <end position="32"/>
    </location>
</feature>
<evidence type="ECO:0000313" key="3">
    <source>
        <dbReference type="Proteomes" id="UP000610966"/>
    </source>
</evidence>
<accession>A0A8J3W2K2</accession>